<accession>A0A2W5TKP3</accession>
<evidence type="ECO:0000313" key="1">
    <source>
        <dbReference type="EMBL" id="PZR13863.1"/>
    </source>
</evidence>
<protein>
    <recommendedName>
        <fullName evidence="3">Lipoprotein</fullName>
    </recommendedName>
</protein>
<comment type="caution">
    <text evidence="1">The sequence shown here is derived from an EMBL/GenBank/DDBJ whole genome shotgun (WGS) entry which is preliminary data.</text>
</comment>
<sequence length="96" mass="10134">MALIAALLLSAGCVTPVSFDQARQKVLLRASFEFQCPPDRLNVQELASDGAGPIYVGVSGCNRRAVYLRVETANGSLFINDTVPAVDVRGADVVAP</sequence>
<reference evidence="1 2" key="1">
    <citation type="submission" date="2017-08" db="EMBL/GenBank/DDBJ databases">
        <title>Infants hospitalized years apart are colonized by the same room-sourced microbial strains.</title>
        <authorList>
            <person name="Brooks B."/>
            <person name="Olm M.R."/>
            <person name="Firek B.A."/>
            <person name="Baker R."/>
            <person name="Thomas B.C."/>
            <person name="Morowitz M.J."/>
            <person name="Banfield J.F."/>
        </authorList>
    </citation>
    <scope>NUCLEOTIDE SEQUENCE [LARGE SCALE GENOMIC DNA]</scope>
    <source>
        <strain evidence="1">S2_003_000_R2_14</strain>
    </source>
</reference>
<evidence type="ECO:0000313" key="2">
    <source>
        <dbReference type="Proteomes" id="UP000249061"/>
    </source>
</evidence>
<dbReference type="Proteomes" id="UP000249061">
    <property type="component" value="Unassembled WGS sequence"/>
</dbReference>
<dbReference type="EMBL" id="QFQP01000008">
    <property type="protein sequence ID" value="PZR13863.1"/>
    <property type="molecule type" value="Genomic_DNA"/>
</dbReference>
<gene>
    <name evidence="1" type="ORF">DI536_11060</name>
</gene>
<evidence type="ECO:0008006" key="3">
    <source>
        <dbReference type="Google" id="ProtNLM"/>
    </source>
</evidence>
<name>A0A2W5TKP3_9BACT</name>
<organism evidence="1 2">
    <name type="scientific">Archangium gephyra</name>
    <dbReference type="NCBI Taxonomy" id="48"/>
    <lineage>
        <taxon>Bacteria</taxon>
        <taxon>Pseudomonadati</taxon>
        <taxon>Myxococcota</taxon>
        <taxon>Myxococcia</taxon>
        <taxon>Myxococcales</taxon>
        <taxon>Cystobacterineae</taxon>
        <taxon>Archangiaceae</taxon>
        <taxon>Archangium</taxon>
    </lineage>
</organism>
<dbReference type="AlphaFoldDB" id="A0A2W5TKP3"/>
<proteinExistence type="predicted"/>